<keyword evidence="16" id="KW-1185">Reference proteome</keyword>
<keyword evidence="4 10" id="KW-0963">Cytoplasm</keyword>
<keyword evidence="5 10" id="KW-0346">Stress response</keyword>
<comment type="subcellular location">
    <subcellularLocation>
        <location evidence="1 10">Cytoplasm</location>
    </subcellularLocation>
</comment>
<evidence type="ECO:0000313" key="16">
    <source>
        <dbReference type="Proteomes" id="UP000009047"/>
    </source>
</evidence>
<dbReference type="RefSeq" id="WP_013258869.1">
    <property type="nucleotide sequence ID" value="NC_014365.1"/>
</dbReference>
<dbReference type="SUPFAM" id="SSF58014">
    <property type="entry name" value="Coiled-coil domain of nucleotide exchange factor GrpE"/>
    <property type="match status" value="1"/>
</dbReference>
<dbReference type="Proteomes" id="UP000009047">
    <property type="component" value="Chromosome"/>
</dbReference>
<evidence type="ECO:0000256" key="2">
    <source>
        <dbReference type="ARBA" id="ARBA00009054"/>
    </source>
</evidence>
<reference evidence="15 16" key="1">
    <citation type="journal article" date="2010" name="Stand. Genomic Sci.">
        <title>Complete genome sequence of Desulfarculus baarsii type strain (2st14).</title>
        <authorList>
            <person name="Sun H."/>
            <person name="Spring S."/>
            <person name="Lapidus A."/>
            <person name="Davenport K."/>
            <person name="Del Rio T.G."/>
            <person name="Tice H."/>
            <person name="Nolan M."/>
            <person name="Copeland A."/>
            <person name="Cheng J.F."/>
            <person name="Lucas S."/>
            <person name="Tapia R."/>
            <person name="Goodwin L."/>
            <person name="Pitluck S."/>
            <person name="Ivanova N."/>
            <person name="Pagani I."/>
            <person name="Mavromatis K."/>
            <person name="Ovchinnikova G."/>
            <person name="Pati A."/>
            <person name="Chen A."/>
            <person name="Palaniappan K."/>
            <person name="Hauser L."/>
            <person name="Chang Y.J."/>
            <person name="Jeffries C.D."/>
            <person name="Detter J.C."/>
            <person name="Han C."/>
            <person name="Rohde M."/>
            <person name="Brambilla E."/>
            <person name="Goker M."/>
            <person name="Woyke T."/>
            <person name="Bristow J."/>
            <person name="Eisen J.A."/>
            <person name="Markowitz V."/>
            <person name="Hugenholtz P."/>
            <person name="Kyrpides N.C."/>
            <person name="Klenk H.P."/>
            <person name="Land M."/>
        </authorList>
    </citation>
    <scope>NUCLEOTIDE SEQUENCE [LARGE SCALE GENOMIC DNA]</scope>
    <source>
        <strain evidence="16">ATCC 33931 / DSM 2075 / LMG 7858 / VKM B-1802 / 2st14</strain>
    </source>
</reference>
<dbReference type="HAMAP" id="MF_01151">
    <property type="entry name" value="GrpE"/>
    <property type="match status" value="1"/>
</dbReference>
<dbReference type="STRING" id="644282.Deba_2063"/>
<protein>
    <recommendedName>
        <fullName evidence="8 10">Protein GrpE</fullName>
    </recommendedName>
    <alternativeName>
        <fullName evidence="9 10">HSP-70 cofactor</fullName>
    </alternativeName>
</protein>
<dbReference type="FunFam" id="2.30.22.10:FF:000001">
    <property type="entry name" value="Protein GrpE"/>
    <property type="match status" value="1"/>
</dbReference>
<dbReference type="NCBIfam" id="NF010738">
    <property type="entry name" value="PRK14140.1"/>
    <property type="match status" value="1"/>
</dbReference>
<evidence type="ECO:0000256" key="11">
    <source>
        <dbReference type="RuleBase" id="RU000639"/>
    </source>
</evidence>
<dbReference type="GO" id="GO:0042803">
    <property type="term" value="F:protein homodimerization activity"/>
    <property type="evidence" value="ECO:0007669"/>
    <property type="project" value="InterPro"/>
</dbReference>
<dbReference type="AlphaFoldDB" id="E1QIB1"/>
<evidence type="ECO:0000313" key="15">
    <source>
        <dbReference type="EMBL" id="ADK85428.1"/>
    </source>
</evidence>
<evidence type="ECO:0000256" key="1">
    <source>
        <dbReference type="ARBA" id="ARBA00004496"/>
    </source>
</evidence>
<dbReference type="PANTHER" id="PTHR21237">
    <property type="entry name" value="GRPE PROTEIN"/>
    <property type="match status" value="1"/>
</dbReference>
<evidence type="ECO:0000256" key="7">
    <source>
        <dbReference type="ARBA" id="ARBA00053401"/>
    </source>
</evidence>
<feature type="coiled-coil region" evidence="13">
    <location>
        <begin position="41"/>
        <end position="68"/>
    </location>
</feature>
<dbReference type="InterPro" id="IPR000740">
    <property type="entry name" value="GrpE"/>
</dbReference>
<keyword evidence="6 10" id="KW-0143">Chaperone</keyword>
<dbReference type="CDD" id="cd00446">
    <property type="entry name" value="GrpE"/>
    <property type="match status" value="1"/>
</dbReference>
<evidence type="ECO:0000256" key="10">
    <source>
        <dbReference type="HAMAP-Rule" id="MF_01151"/>
    </source>
</evidence>
<dbReference type="SUPFAM" id="SSF51064">
    <property type="entry name" value="Head domain of nucleotide exchange factor GrpE"/>
    <property type="match status" value="1"/>
</dbReference>
<evidence type="ECO:0000256" key="5">
    <source>
        <dbReference type="ARBA" id="ARBA00023016"/>
    </source>
</evidence>
<accession>E1QIB1</accession>
<evidence type="ECO:0000256" key="12">
    <source>
        <dbReference type="RuleBase" id="RU004478"/>
    </source>
</evidence>
<dbReference type="Gene3D" id="3.90.20.20">
    <property type="match status" value="1"/>
</dbReference>
<name>E1QIB1_DESB2</name>
<dbReference type="GO" id="GO:0051087">
    <property type="term" value="F:protein-folding chaperone binding"/>
    <property type="evidence" value="ECO:0007669"/>
    <property type="project" value="InterPro"/>
</dbReference>
<organism evidence="15 16">
    <name type="scientific">Desulfarculus baarsii (strain ATCC 33931 / DSM 2075 / LMG 7858 / VKM B-1802 / 2st14)</name>
    <dbReference type="NCBI Taxonomy" id="644282"/>
    <lineage>
        <taxon>Bacteria</taxon>
        <taxon>Pseudomonadati</taxon>
        <taxon>Thermodesulfobacteriota</taxon>
        <taxon>Desulfarculia</taxon>
        <taxon>Desulfarculales</taxon>
        <taxon>Desulfarculaceae</taxon>
        <taxon>Desulfarculus</taxon>
    </lineage>
</organism>
<dbReference type="InterPro" id="IPR013805">
    <property type="entry name" value="GrpE_CC"/>
</dbReference>
<dbReference type="KEGG" id="dbr:Deba_2063"/>
<dbReference type="eggNOG" id="COG0576">
    <property type="taxonomic scope" value="Bacteria"/>
</dbReference>
<dbReference type="OrthoDB" id="9789811at2"/>
<dbReference type="GO" id="GO:0006457">
    <property type="term" value="P:protein folding"/>
    <property type="evidence" value="ECO:0007669"/>
    <property type="project" value="InterPro"/>
</dbReference>
<evidence type="ECO:0000256" key="6">
    <source>
        <dbReference type="ARBA" id="ARBA00023186"/>
    </source>
</evidence>
<feature type="compositionally biased region" description="Basic and acidic residues" evidence="14">
    <location>
        <begin position="1"/>
        <end position="20"/>
    </location>
</feature>
<dbReference type="PRINTS" id="PR00773">
    <property type="entry name" value="GRPEPROTEIN"/>
</dbReference>
<evidence type="ECO:0000256" key="13">
    <source>
        <dbReference type="SAM" id="Coils"/>
    </source>
</evidence>
<feature type="region of interest" description="Disordered" evidence="14">
    <location>
        <begin position="1"/>
        <end position="38"/>
    </location>
</feature>
<evidence type="ECO:0000256" key="9">
    <source>
        <dbReference type="ARBA" id="ARBA00076414"/>
    </source>
</evidence>
<dbReference type="InterPro" id="IPR009012">
    <property type="entry name" value="GrpE_head"/>
</dbReference>
<gene>
    <name evidence="10" type="primary">grpE</name>
    <name evidence="15" type="ordered locus">Deba_2063</name>
</gene>
<evidence type="ECO:0000256" key="3">
    <source>
        <dbReference type="ARBA" id="ARBA00011738"/>
    </source>
</evidence>
<dbReference type="GO" id="GO:0000774">
    <property type="term" value="F:adenyl-nucleotide exchange factor activity"/>
    <property type="evidence" value="ECO:0007669"/>
    <property type="project" value="InterPro"/>
</dbReference>
<evidence type="ECO:0000256" key="14">
    <source>
        <dbReference type="SAM" id="MobiDB-lite"/>
    </source>
</evidence>
<keyword evidence="13" id="KW-0175">Coiled coil</keyword>
<dbReference type="HOGENOM" id="CLU_057217_5_2_7"/>
<dbReference type="GO" id="GO:0005737">
    <property type="term" value="C:cytoplasm"/>
    <property type="evidence" value="ECO:0007669"/>
    <property type="project" value="UniProtKB-SubCell"/>
</dbReference>
<evidence type="ECO:0000256" key="4">
    <source>
        <dbReference type="ARBA" id="ARBA00022490"/>
    </source>
</evidence>
<proteinExistence type="inferred from homology"/>
<comment type="subunit">
    <text evidence="3 10">Homodimer.</text>
</comment>
<dbReference type="Pfam" id="PF01025">
    <property type="entry name" value="GrpE"/>
    <property type="match status" value="1"/>
</dbReference>
<comment type="function">
    <text evidence="7 10 11">Participates actively in the response to hyperosmotic and heat shock by preventing the aggregation of stress-denatured proteins, in association with DnaK and GrpE. It is the nucleotide exchange factor for DnaK and may function as a thermosensor. Unfolded proteins bind initially to DnaJ; upon interaction with the DnaJ-bound protein, DnaK hydrolyzes its bound ATP, resulting in the formation of a stable complex. GrpE releases ADP from DnaK; ATP binding to DnaK triggers the release of the substrate protein, thus completing the reaction cycle. Several rounds of ATP-dependent interactions between DnaJ, DnaK and GrpE are required for fully efficient folding.</text>
</comment>
<dbReference type="PANTHER" id="PTHR21237:SF23">
    <property type="entry name" value="GRPE PROTEIN HOMOLOG, MITOCHONDRIAL"/>
    <property type="match status" value="1"/>
</dbReference>
<dbReference type="EMBL" id="CP002085">
    <property type="protein sequence ID" value="ADK85428.1"/>
    <property type="molecule type" value="Genomic_DNA"/>
</dbReference>
<sequence length="197" mass="21879">MSKSERMNIKNKPDEQREAAKATGQVDGPAQEVVDEPMSDLEQCQAQRAELEDRFMRLAAEFDNYKKRGEREKAEFLKRANEAMAGDLLPVLDNLERALGAAGEADKQTLQKGVEMVLGELRKTLERHGLEAIDALGQPFDPQLHEAMMQQENPDVEEGAVLSQFQKGYLFQGRLLRPAMVVVAKAPAPAEDEAASD</sequence>
<dbReference type="PROSITE" id="PS01071">
    <property type="entry name" value="GRPE"/>
    <property type="match status" value="1"/>
</dbReference>
<comment type="similarity">
    <text evidence="2 10 12">Belongs to the GrpE family.</text>
</comment>
<dbReference type="GO" id="GO:0051082">
    <property type="term" value="F:unfolded protein binding"/>
    <property type="evidence" value="ECO:0007669"/>
    <property type="project" value="TreeGrafter"/>
</dbReference>
<evidence type="ECO:0000256" key="8">
    <source>
        <dbReference type="ARBA" id="ARBA00072274"/>
    </source>
</evidence>
<dbReference type="Gene3D" id="2.30.22.10">
    <property type="entry name" value="Head domain of nucleotide exchange factor GrpE"/>
    <property type="match status" value="1"/>
</dbReference>